<protein>
    <submittedName>
        <fullName evidence="2">Uncharacterized protein</fullName>
    </submittedName>
</protein>
<feature type="region of interest" description="Disordered" evidence="1">
    <location>
        <begin position="41"/>
        <end position="60"/>
    </location>
</feature>
<dbReference type="Proteomes" id="UP000305539">
    <property type="component" value="Unassembled WGS sequence"/>
</dbReference>
<evidence type="ECO:0000313" key="2">
    <source>
        <dbReference type="EMBL" id="TKC86712.1"/>
    </source>
</evidence>
<gene>
    <name evidence="2" type="ORF">FAZ69_18840</name>
</gene>
<evidence type="ECO:0000256" key="1">
    <source>
        <dbReference type="SAM" id="MobiDB-lite"/>
    </source>
</evidence>
<accession>A0A4U1I0R6</accession>
<comment type="caution">
    <text evidence="2">The sequence shown here is derived from an EMBL/GenBank/DDBJ whole genome shotgun (WGS) entry which is preliminary data.</text>
</comment>
<feature type="compositionally biased region" description="Low complexity" evidence="1">
    <location>
        <begin position="1"/>
        <end position="14"/>
    </location>
</feature>
<dbReference type="EMBL" id="SWJE01000010">
    <property type="protein sequence ID" value="TKC86712.1"/>
    <property type="molecule type" value="Genomic_DNA"/>
</dbReference>
<evidence type="ECO:0000313" key="3">
    <source>
        <dbReference type="Proteomes" id="UP000305539"/>
    </source>
</evidence>
<sequence length="60" mass="6314">MSAPRPVAARQAPRGGQSHKGTSFGAENLGRPGVFLRAVSNESAVRVSSRPHERGYALPS</sequence>
<dbReference type="AlphaFoldDB" id="A0A4U1I0R6"/>
<proteinExistence type="predicted"/>
<reference evidence="2 3" key="1">
    <citation type="submission" date="2019-04" db="EMBL/GenBank/DDBJ databases">
        <title>Trinickia sp. 7GSK02, isolated from subtropical forest soil.</title>
        <authorList>
            <person name="Gao Z.-H."/>
            <person name="Qiu L.-H."/>
        </authorList>
    </citation>
    <scope>NUCLEOTIDE SEQUENCE [LARGE SCALE GENOMIC DNA]</scope>
    <source>
        <strain evidence="2 3">7GSK02</strain>
    </source>
</reference>
<keyword evidence="3" id="KW-1185">Reference proteome</keyword>
<organism evidence="2 3">
    <name type="scientific">Trinickia terrae</name>
    <dbReference type="NCBI Taxonomy" id="2571161"/>
    <lineage>
        <taxon>Bacteria</taxon>
        <taxon>Pseudomonadati</taxon>
        <taxon>Pseudomonadota</taxon>
        <taxon>Betaproteobacteria</taxon>
        <taxon>Burkholderiales</taxon>
        <taxon>Burkholderiaceae</taxon>
        <taxon>Trinickia</taxon>
    </lineage>
</organism>
<name>A0A4U1I0R6_9BURK</name>
<feature type="compositionally biased region" description="Basic and acidic residues" evidence="1">
    <location>
        <begin position="50"/>
        <end position="60"/>
    </location>
</feature>
<feature type="region of interest" description="Disordered" evidence="1">
    <location>
        <begin position="1"/>
        <end position="31"/>
    </location>
</feature>